<dbReference type="AlphaFoldDB" id="A0A4Y9ZJM0"/>
<gene>
    <name evidence="1" type="ORF">EWM64_g9216</name>
</gene>
<dbReference type="Proteomes" id="UP000298061">
    <property type="component" value="Unassembled WGS sequence"/>
</dbReference>
<evidence type="ECO:0000313" key="2">
    <source>
        <dbReference type="Proteomes" id="UP000298061"/>
    </source>
</evidence>
<dbReference type="EMBL" id="SFCI01001869">
    <property type="protein sequence ID" value="TFY74795.1"/>
    <property type="molecule type" value="Genomic_DNA"/>
</dbReference>
<accession>A0A4Y9ZJM0</accession>
<evidence type="ECO:0000313" key="1">
    <source>
        <dbReference type="EMBL" id="TFY74795.1"/>
    </source>
</evidence>
<sequence>MEHLALKPVSLALPVELLCETILVYLVDCFTDLITEPSIEKIWDPLSSPLHASVRFDEITAGLLQNIYGEVSSRELGESTIINYQSVLAKLNRIHAFTFTDDPEALWNSYSVIACILIDPQDLKSPLILQLREQ</sequence>
<name>A0A4Y9ZJM0_9AGAM</name>
<keyword evidence="2" id="KW-1185">Reference proteome</keyword>
<feature type="non-terminal residue" evidence="1">
    <location>
        <position position="134"/>
    </location>
</feature>
<protein>
    <submittedName>
        <fullName evidence="1">Uncharacterized protein</fullName>
    </submittedName>
</protein>
<proteinExistence type="predicted"/>
<reference evidence="1 2" key="1">
    <citation type="submission" date="2019-02" db="EMBL/GenBank/DDBJ databases">
        <title>Genome sequencing of the rare red list fungi Hericium alpestre (H. flagellum).</title>
        <authorList>
            <person name="Buettner E."/>
            <person name="Kellner H."/>
        </authorList>
    </citation>
    <scope>NUCLEOTIDE SEQUENCE [LARGE SCALE GENOMIC DNA]</scope>
    <source>
        <strain evidence="1 2">DSM 108284</strain>
    </source>
</reference>
<organism evidence="1 2">
    <name type="scientific">Hericium alpestre</name>
    <dbReference type="NCBI Taxonomy" id="135208"/>
    <lineage>
        <taxon>Eukaryota</taxon>
        <taxon>Fungi</taxon>
        <taxon>Dikarya</taxon>
        <taxon>Basidiomycota</taxon>
        <taxon>Agaricomycotina</taxon>
        <taxon>Agaricomycetes</taxon>
        <taxon>Russulales</taxon>
        <taxon>Hericiaceae</taxon>
        <taxon>Hericium</taxon>
    </lineage>
</organism>
<comment type="caution">
    <text evidence="1">The sequence shown here is derived from an EMBL/GenBank/DDBJ whole genome shotgun (WGS) entry which is preliminary data.</text>
</comment>